<dbReference type="InterPro" id="IPR049883">
    <property type="entry name" value="NOTCH1_EGF-like"/>
</dbReference>
<dbReference type="FunFam" id="2.10.25.10:FF:000472">
    <property type="entry name" value="Uncharacterized protein, isoform A"/>
    <property type="match status" value="3"/>
</dbReference>
<keyword evidence="9" id="KW-1185">Reference proteome</keyword>
<feature type="disulfide bond" evidence="6">
    <location>
        <begin position="178"/>
        <end position="187"/>
    </location>
</feature>
<evidence type="ECO:0000259" key="7">
    <source>
        <dbReference type="PROSITE" id="PS50026"/>
    </source>
</evidence>
<dbReference type="InterPro" id="IPR018097">
    <property type="entry name" value="EGF_Ca-bd_CS"/>
</dbReference>
<feature type="domain" description="EGF-like" evidence="7">
    <location>
        <begin position="332"/>
        <end position="368"/>
    </location>
</feature>
<evidence type="ECO:0000313" key="8">
    <source>
        <dbReference type="EMBL" id="CAH0101011.1"/>
    </source>
</evidence>
<dbReference type="CDD" id="cd00054">
    <property type="entry name" value="EGF_CA"/>
    <property type="match status" value="5"/>
</dbReference>
<feature type="disulfide bond" evidence="6">
    <location>
        <begin position="218"/>
        <end position="227"/>
    </location>
</feature>
<dbReference type="EMBL" id="CAKKLH010000048">
    <property type="protein sequence ID" value="CAH0101011.1"/>
    <property type="molecule type" value="Genomic_DNA"/>
</dbReference>
<dbReference type="Pfam" id="PF12661">
    <property type="entry name" value="hEGF"/>
    <property type="match status" value="3"/>
</dbReference>
<feature type="disulfide bond" evidence="6">
    <location>
        <begin position="358"/>
        <end position="367"/>
    </location>
</feature>
<evidence type="ECO:0000256" key="1">
    <source>
        <dbReference type="ARBA" id="ARBA00022536"/>
    </source>
</evidence>
<feature type="domain" description="EGF-like" evidence="7">
    <location>
        <begin position="370"/>
        <end position="406"/>
    </location>
</feature>
<dbReference type="PROSITE" id="PS00022">
    <property type="entry name" value="EGF_1"/>
    <property type="match status" value="7"/>
</dbReference>
<dbReference type="AlphaFoldDB" id="A0A8J2RBL3"/>
<keyword evidence="3" id="KW-0677">Repeat</keyword>
<dbReference type="Pfam" id="PF07645">
    <property type="entry name" value="EGF_CA"/>
    <property type="match status" value="2"/>
</dbReference>
<dbReference type="SUPFAM" id="SSF57196">
    <property type="entry name" value="EGF/Laminin"/>
    <property type="match status" value="6"/>
</dbReference>
<dbReference type="SUPFAM" id="SSF57184">
    <property type="entry name" value="Growth factor receptor domain"/>
    <property type="match status" value="1"/>
</dbReference>
<dbReference type="SMART" id="SM00179">
    <property type="entry name" value="EGF_CA"/>
    <property type="match status" value="8"/>
</dbReference>
<keyword evidence="4 6" id="KW-1015">Disulfide bond</keyword>
<comment type="caution">
    <text evidence="6">Lacks conserved residue(s) required for the propagation of feature annotation.</text>
</comment>
<feature type="disulfide bond" evidence="6">
    <location>
        <begin position="256"/>
        <end position="265"/>
    </location>
</feature>
<dbReference type="PROSITE" id="PS01186">
    <property type="entry name" value="EGF_2"/>
    <property type="match status" value="5"/>
</dbReference>
<feature type="domain" description="EGF-like" evidence="7">
    <location>
        <begin position="230"/>
        <end position="266"/>
    </location>
</feature>
<feature type="domain" description="EGF-like" evidence="7">
    <location>
        <begin position="78"/>
        <end position="117"/>
    </location>
</feature>
<accession>A0A8J2RBL3</accession>
<dbReference type="PRINTS" id="PR00010">
    <property type="entry name" value="EGFBLOOD"/>
</dbReference>
<dbReference type="Pfam" id="PF00008">
    <property type="entry name" value="EGF"/>
    <property type="match status" value="2"/>
</dbReference>
<feature type="disulfide bond" evidence="6">
    <location>
        <begin position="479"/>
        <end position="488"/>
    </location>
</feature>
<evidence type="ECO:0000256" key="4">
    <source>
        <dbReference type="ARBA" id="ARBA00023157"/>
    </source>
</evidence>
<sequence length="682" mass="74483">MDTSTLTIVSRILAGTTGRAQTGSTASSALVRASDSTESIAAIKSTNVNRRHLITTSQLGNYTCLCPAEYEGRDCQTDVDEYQLPTTLCGIHSTTCTDLVGDNRCVCEPGWTGRHCDVDIDECADSPCLNNSTCLNQLKAFQCQCPNGFLGESRRLFTGFVPDNGTCVDQVSNYTCVCPAEFMGRHCEQEFDACASLPCKNGASCITTRPQSNFYCECLPGFEGMYCENNIDECFSVQCVDGKQCFDLINGYECRCPVGFTGHRCQENINDCVANPCKNGGSYRINVIAGLDSLATIAIWNLTNNNGTCNNLIYGYECVCSPGFTGKDCDININECESNPCQNNGACIDGNAVYSCICLAGFTGLRCEINIDECESSPCLNYGLCLDGINKYECEQLTQTENKLDDGYRKVCLKIKSGNITRIVEIFPLDKPSRNEYSLGTVERSNDVLQGVVSDNNCRTDPSFNDGNCTITWNDLRICPPGFKGKTCAELEFCAIYSCPIGGQCRNLNDGYECLSSATFNGVKSTVEYTSIGIDGSSTGLEQTVEFSFRSKQGGTVLTIQNETSVHIIFLRLDIENRGVVIRWIAKSGLVVNESLYELLEALDGSWHSVSLNLPGNFSLNELVAPEGQIILGGSATEMITVHSLVERQLPDETTITFLLDAGSFERFIHPLIPTHKHRPFG</sequence>
<keyword evidence="1 6" id="KW-0245">EGF-like domain</keyword>
<comment type="caution">
    <text evidence="8">The sequence shown here is derived from an EMBL/GenBank/DDBJ whole genome shotgun (WGS) entry which is preliminary data.</text>
</comment>
<evidence type="ECO:0000256" key="3">
    <source>
        <dbReference type="ARBA" id="ARBA00022737"/>
    </source>
</evidence>
<dbReference type="Proteomes" id="UP000789390">
    <property type="component" value="Unassembled WGS sequence"/>
</dbReference>
<dbReference type="InterPro" id="IPR013032">
    <property type="entry name" value="EGF-like_CS"/>
</dbReference>
<dbReference type="InterPro" id="IPR000742">
    <property type="entry name" value="EGF"/>
</dbReference>
<organism evidence="8 9">
    <name type="scientific">Daphnia galeata</name>
    <dbReference type="NCBI Taxonomy" id="27404"/>
    <lineage>
        <taxon>Eukaryota</taxon>
        <taxon>Metazoa</taxon>
        <taxon>Ecdysozoa</taxon>
        <taxon>Arthropoda</taxon>
        <taxon>Crustacea</taxon>
        <taxon>Branchiopoda</taxon>
        <taxon>Diplostraca</taxon>
        <taxon>Cladocera</taxon>
        <taxon>Anomopoda</taxon>
        <taxon>Daphniidae</taxon>
        <taxon>Daphnia</taxon>
    </lineage>
</organism>
<dbReference type="GO" id="GO:0005509">
    <property type="term" value="F:calcium ion binding"/>
    <property type="evidence" value="ECO:0007669"/>
    <property type="project" value="InterPro"/>
</dbReference>
<dbReference type="PROSITE" id="PS01187">
    <property type="entry name" value="EGF_CA"/>
    <property type="match status" value="4"/>
</dbReference>
<feature type="disulfide bond" evidence="6">
    <location>
        <begin position="320"/>
        <end position="329"/>
    </location>
</feature>
<dbReference type="OrthoDB" id="283575at2759"/>
<feature type="disulfide bond" evidence="6">
    <location>
        <begin position="199"/>
        <end position="216"/>
    </location>
</feature>
<dbReference type="PROSITE" id="PS50026">
    <property type="entry name" value="EGF_3"/>
    <property type="match status" value="9"/>
</dbReference>
<protein>
    <recommendedName>
        <fullName evidence="7">EGF-like domain-containing protein</fullName>
    </recommendedName>
</protein>
<dbReference type="InterPro" id="IPR001881">
    <property type="entry name" value="EGF-like_Ca-bd_dom"/>
</dbReference>
<keyword evidence="2" id="KW-0732">Signal</keyword>
<dbReference type="GO" id="GO:0007219">
    <property type="term" value="P:Notch signaling pathway"/>
    <property type="evidence" value="ECO:0007669"/>
    <property type="project" value="TreeGrafter"/>
</dbReference>
<dbReference type="PANTHER" id="PTHR12916">
    <property type="entry name" value="CYTOCHROME C OXIDASE POLYPEPTIDE VIC-2"/>
    <property type="match status" value="1"/>
</dbReference>
<dbReference type="SMART" id="SM00181">
    <property type="entry name" value="EGF"/>
    <property type="match status" value="7"/>
</dbReference>
<feature type="domain" description="EGF-like" evidence="7">
    <location>
        <begin position="190"/>
        <end position="228"/>
    </location>
</feature>
<evidence type="ECO:0000313" key="9">
    <source>
        <dbReference type="Proteomes" id="UP000789390"/>
    </source>
</evidence>
<reference evidence="8" key="1">
    <citation type="submission" date="2021-11" db="EMBL/GenBank/DDBJ databases">
        <authorList>
            <person name="Schell T."/>
        </authorList>
    </citation>
    <scope>NUCLEOTIDE SEQUENCE</scope>
    <source>
        <strain evidence="8">M5</strain>
    </source>
</reference>
<dbReference type="InterPro" id="IPR009030">
    <property type="entry name" value="Growth_fac_rcpt_cys_sf"/>
</dbReference>
<proteinExistence type="predicted"/>
<feature type="domain" description="EGF-like" evidence="7">
    <location>
        <begin position="454"/>
        <end position="489"/>
    </location>
</feature>
<evidence type="ECO:0000256" key="2">
    <source>
        <dbReference type="ARBA" id="ARBA00022729"/>
    </source>
</evidence>
<evidence type="ECO:0000256" key="6">
    <source>
        <dbReference type="PROSITE-ProRule" id="PRU00076"/>
    </source>
</evidence>
<name>A0A8J2RBL3_9CRUS</name>
<dbReference type="Gene3D" id="2.10.25.10">
    <property type="entry name" value="Laminin"/>
    <property type="match status" value="10"/>
</dbReference>
<feature type="domain" description="EGF-like" evidence="7">
    <location>
        <begin position="164"/>
        <end position="188"/>
    </location>
</feature>
<evidence type="ECO:0000256" key="5">
    <source>
        <dbReference type="ARBA" id="ARBA00023180"/>
    </source>
</evidence>
<feature type="domain" description="EGF-like" evidence="7">
    <location>
        <begin position="292"/>
        <end position="330"/>
    </location>
</feature>
<dbReference type="PANTHER" id="PTHR12916:SF4">
    <property type="entry name" value="UNINFLATABLE, ISOFORM C"/>
    <property type="match status" value="1"/>
</dbReference>
<feature type="disulfide bond" evidence="6">
    <location>
        <begin position="107"/>
        <end position="116"/>
    </location>
</feature>
<feature type="domain" description="EGF-like" evidence="7">
    <location>
        <begin position="119"/>
        <end position="152"/>
    </location>
</feature>
<dbReference type="GO" id="GO:0005112">
    <property type="term" value="F:Notch binding"/>
    <property type="evidence" value="ECO:0007669"/>
    <property type="project" value="TreeGrafter"/>
</dbReference>
<dbReference type="InterPro" id="IPR000152">
    <property type="entry name" value="EGF-type_Asp/Asn_hydroxyl_site"/>
</dbReference>
<keyword evidence="5" id="KW-0325">Glycoprotein</keyword>
<gene>
    <name evidence="8" type="ORF">DGAL_LOCUS3307</name>
</gene>
<dbReference type="CDD" id="cd00053">
    <property type="entry name" value="EGF"/>
    <property type="match status" value="1"/>
</dbReference>
<dbReference type="PROSITE" id="PS00010">
    <property type="entry name" value="ASX_HYDROXYL"/>
    <property type="match status" value="5"/>
</dbReference>